<protein>
    <submittedName>
        <fullName evidence="2">Uncharacterized protein</fullName>
    </submittedName>
</protein>
<dbReference type="InParanoid" id="A0A1W0VST6"/>
<dbReference type="Gramene" id="OQU76349">
    <property type="protein sequence ID" value="OQU76349"/>
    <property type="gene ID" value="SORBI_3010G133866"/>
</dbReference>
<evidence type="ECO:0000256" key="1">
    <source>
        <dbReference type="SAM" id="MobiDB-lite"/>
    </source>
</evidence>
<organism evidence="2 3">
    <name type="scientific">Sorghum bicolor</name>
    <name type="common">Sorghum</name>
    <name type="synonym">Sorghum vulgare</name>
    <dbReference type="NCBI Taxonomy" id="4558"/>
    <lineage>
        <taxon>Eukaryota</taxon>
        <taxon>Viridiplantae</taxon>
        <taxon>Streptophyta</taxon>
        <taxon>Embryophyta</taxon>
        <taxon>Tracheophyta</taxon>
        <taxon>Spermatophyta</taxon>
        <taxon>Magnoliopsida</taxon>
        <taxon>Liliopsida</taxon>
        <taxon>Poales</taxon>
        <taxon>Poaceae</taxon>
        <taxon>PACMAD clade</taxon>
        <taxon>Panicoideae</taxon>
        <taxon>Andropogonodae</taxon>
        <taxon>Andropogoneae</taxon>
        <taxon>Sorghinae</taxon>
        <taxon>Sorghum</taxon>
    </lineage>
</organism>
<sequence length="71" mass="7772">MPCPREPLYTTTSRHCLLGTRARCKHGVLAGCSLELWWSSSSSLHPSAGASPSVRHDHPRASKDMSTYMCA</sequence>
<dbReference type="EMBL" id="CM000769">
    <property type="protein sequence ID" value="OQU76349.1"/>
    <property type="molecule type" value="Genomic_DNA"/>
</dbReference>
<feature type="compositionally biased region" description="Basic and acidic residues" evidence="1">
    <location>
        <begin position="54"/>
        <end position="63"/>
    </location>
</feature>
<feature type="compositionally biased region" description="Low complexity" evidence="1">
    <location>
        <begin position="42"/>
        <end position="53"/>
    </location>
</feature>
<reference evidence="2 3" key="1">
    <citation type="journal article" date="2009" name="Nature">
        <title>The Sorghum bicolor genome and the diversification of grasses.</title>
        <authorList>
            <person name="Paterson A.H."/>
            <person name="Bowers J.E."/>
            <person name="Bruggmann R."/>
            <person name="Dubchak I."/>
            <person name="Grimwood J."/>
            <person name="Gundlach H."/>
            <person name="Haberer G."/>
            <person name="Hellsten U."/>
            <person name="Mitros T."/>
            <person name="Poliakov A."/>
            <person name="Schmutz J."/>
            <person name="Spannagl M."/>
            <person name="Tang H."/>
            <person name="Wang X."/>
            <person name="Wicker T."/>
            <person name="Bharti A.K."/>
            <person name="Chapman J."/>
            <person name="Feltus F.A."/>
            <person name="Gowik U."/>
            <person name="Grigoriev I.V."/>
            <person name="Lyons E."/>
            <person name="Maher C.A."/>
            <person name="Martis M."/>
            <person name="Narechania A."/>
            <person name="Otillar R.P."/>
            <person name="Penning B.W."/>
            <person name="Salamov A.A."/>
            <person name="Wang Y."/>
            <person name="Zhang L."/>
            <person name="Carpita N.C."/>
            <person name="Freeling M."/>
            <person name="Gingle A.R."/>
            <person name="Hash C.T."/>
            <person name="Keller B."/>
            <person name="Klein P."/>
            <person name="Kresovich S."/>
            <person name="McCann M.C."/>
            <person name="Ming R."/>
            <person name="Peterson D.G."/>
            <person name="Mehboob-ur-Rahman"/>
            <person name="Ware D."/>
            <person name="Westhoff P."/>
            <person name="Mayer K.F."/>
            <person name="Messing J."/>
            <person name="Rokhsar D.S."/>
        </authorList>
    </citation>
    <scope>NUCLEOTIDE SEQUENCE [LARGE SCALE GENOMIC DNA]</scope>
    <source>
        <strain evidence="3">cv. BTx623</strain>
    </source>
</reference>
<reference evidence="3" key="2">
    <citation type="journal article" date="2018" name="Plant J.">
        <title>The Sorghum bicolor reference genome: improved assembly, gene annotations, a transcriptome atlas, and signatures of genome organization.</title>
        <authorList>
            <person name="McCormick R.F."/>
            <person name="Truong S.K."/>
            <person name="Sreedasyam A."/>
            <person name="Jenkins J."/>
            <person name="Shu S."/>
            <person name="Sims D."/>
            <person name="Kennedy M."/>
            <person name="Amirebrahimi M."/>
            <person name="Weers B.D."/>
            <person name="McKinley B."/>
            <person name="Mattison A."/>
            <person name="Morishige D.T."/>
            <person name="Grimwood J."/>
            <person name="Schmutz J."/>
            <person name="Mullet J.E."/>
        </authorList>
    </citation>
    <scope>NUCLEOTIDE SEQUENCE [LARGE SCALE GENOMIC DNA]</scope>
    <source>
        <strain evidence="3">cv. BTx623</strain>
    </source>
</reference>
<feature type="region of interest" description="Disordered" evidence="1">
    <location>
        <begin position="42"/>
        <end position="71"/>
    </location>
</feature>
<evidence type="ECO:0000313" key="2">
    <source>
        <dbReference type="EMBL" id="OQU76349.1"/>
    </source>
</evidence>
<accession>A0A1W0VST6</accession>
<dbReference type="Proteomes" id="UP000000768">
    <property type="component" value="Chromosome 10"/>
</dbReference>
<gene>
    <name evidence="2" type="ORF">SORBI_3010G133866</name>
</gene>
<name>A0A1W0VST6_SORBI</name>
<keyword evidence="3" id="KW-1185">Reference proteome</keyword>
<dbReference type="AlphaFoldDB" id="A0A1W0VST6"/>
<evidence type="ECO:0000313" key="3">
    <source>
        <dbReference type="Proteomes" id="UP000000768"/>
    </source>
</evidence>
<proteinExistence type="predicted"/>